<comment type="caution">
    <text evidence="1">The sequence shown here is derived from an EMBL/GenBank/DDBJ whole genome shotgun (WGS) entry which is preliminary data.</text>
</comment>
<accession>X1SYE5</accession>
<protein>
    <submittedName>
        <fullName evidence="1">Uncharacterized protein</fullName>
    </submittedName>
</protein>
<sequence length="41" mass="4911">KIEYEENRLTKREERLIARFARLEKYIALIQQQMGALGFAL</sequence>
<proteinExistence type="predicted"/>
<dbReference type="EMBL" id="BARW01013884">
    <property type="protein sequence ID" value="GAI72854.1"/>
    <property type="molecule type" value="Genomic_DNA"/>
</dbReference>
<feature type="non-terminal residue" evidence="1">
    <location>
        <position position="1"/>
    </location>
</feature>
<name>X1SYE5_9ZZZZ</name>
<gene>
    <name evidence="1" type="ORF">S12H4_25089</name>
</gene>
<dbReference type="AlphaFoldDB" id="X1SYE5"/>
<reference evidence="1" key="1">
    <citation type="journal article" date="2014" name="Front. Microbiol.">
        <title>High frequency of phylogenetically diverse reductive dehalogenase-homologous genes in deep subseafloor sedimentary metagenomes.</title>
        <authorList>
            <person name="Kawai M."/>
            <person name="Futagami T."/>
            <person name="Toyoda A."/>
            <person name="Takaki Y."/>
            <person name="Nishi S."/>
            <person name="Hori S."/>
            <person name="Arai W."/>
            <person name="Tsubouchi T."/>
            <person name="Morono Y."/>
            <person name="Uchiyama I."/>
            <person name="Ito T."/>
            <person name="Fujiyama A."/>
            <person name="Inagaki F."/>
            <person name="Takami H."/>
        </authorList>
    </citation>
    <scope>NUCLEOTIDE SEQUENCE</scope>
    <source>
        <strain evidence="1">Expedition CK06-06</strain>
    </source>
</reference>
<evidence type="ECO:0000313" key="1">
    <source>
        <dbReference type="EMBL" id="GAI72854.1"/>
    </source>
</evidence>
<organism evidence="1">
    <name type="scientific">marine sediment metagenome</name>
    <dbReference type="NCBI Taxonomy" id="412755"/>
    <lineage>
        <taxon>unclassified sequences</taxon>
        <taxon>metagenomes</taxon>
        <taxon>ecological metagenomes</taxon>
    </lineage>
</organism>